<organism evidence="2 3">
    <name type="scientific">Streptosporangium vulgare</name>
    <dbReference type="NCBI Taxonomy" id="46190"/>
    <lineage>
        <taxon>Bacteria</taxon>
        <taxon>Bacillati</taxon>
        <taxon>Actinomycetota</taxon>
        <taxon>Actinomycetes</taxon>
        <taxon>Streptosporangiales</taxon>
        <taxon>Streptosporangiaceae</taxon>
        <taxon>Streptosporangium</taxon>
    </lineage>
</organism>
<reference evidence="2 3" key="1">
    <citation type="submission" date="2024-09" db="EMBL/GenBank/DDBJ databases">
        <authorList>
            <person name="Sun Q."/>
            <person name="Mori K."/>
        </authorList>
    </citation>
    <scope>NUCLEOTIDE SEQUENCE [LARGE SCALE GENOMIC DNA]</scope>
    <source>
        <strain evidence="2 3">JCM 3028</strain>
    </source>
</reference>
<proteinExistence type="predicted"/>
<gene>
    <name evidence="2" type="ORF">ACFFRH_05065</name>
</gene>
<evidence type="ECO:0000313" key="3">
    <source>
        <dbReference type="Proteomes" id="UP001589610"/>
    </source>
</evidence>
<evidence type="ECO:0008006" key="4">
    <source>
        <dbReference type="Google" id="ProtNLM"/>
    </source>
</evidence>
<evidence type="ECO:0000256" key="1">
    <source>
        <dbReference type="SAM" id="SignalP"/>
    </source>
</evidence>
<feature type="signal peptide" evidence="1">
    <location>
        <begin position="1"/>
        <end position="28"/>
    </location>
</feature>
<name>A0ABV5T6Y4_9ACTN</name>
<accession>A0ABV5T6Y4</accession>
<sequence>MRSSLLRVLTTVVITAAAVLVPAEPASAGIWQLTDGFEPSTNPASSWTLTANGHCGGPTFGGPSSTPRTGSGWAHMTAFTAHGWCALGRTVHLTPVSIHPGARCTAGVWTELWGNEASFNLEVIDPDTWTYIALRSITQDWVHGWELQTVSWTAQRSDVVLRLTVGQQHPYWHAAEVDLDDVVVQCAY</sequence>
<keyword evidence="3" id="KW-1185">Reference proteome</keyword>
<keyword evidence="1" id="KW-0732">Signal</keyword>
<evidence type="ECO:0000313" key="2">
    <source>
        <dbReference type="EMBL" id="MFB9674849.1"/>
    </source>
</evidence>
<feature type="chain" id="PRO_5046004925" description="Secreted protein" evidence="1">
    <location>
        <begin position="29"/>
        <end position="188"/>
    </location>
</feature>
<comment type="caution">
    <text evidence="2">The sequence shown here is derived from an EMBL/GenBank/DDBJ whole genome shotgun (WGS) entry which is preliminary data.</text>
</comment>
<protein>
    <recommendedName>
        <fullName evidence="4">Secreted protein</fullName>
    </recommendedName>
</protein>
<dbReference type="EMBL" id="JBHMBS010000002">
    <property type="protein sequence ID" value="MFB9674849.1"/>
    <property type="molecule type" value="Genomic_DNA"/>
</dbReference>
<dbReference type="RefSeq" id="WP_344748940.1">
    <property type="nucleotide sequence ID" value="NZ_BAAAWW010000175.1"/>
</dbReference>
<dbReference type="Proteomes" id="UP001589610">
    <property type="component" value="Unassembled WGS sequence"/>
</dbReference>